<evidence type="ECO:0000313" key="2">
    <source>
        <dbReference type="EMBL" id="RRT66677.1"/>
    </source>
</evidence>
<dbReference type="Proteomes" id="UP000287651">
    <property type="component" value="Unassembled WGS sequence"/>
</dbReference>
<feature type="compositionally biased region" description="Gly residues" evidence="1">
    <location>
        <begin position="39"/>
        <end position="48"/>
    </location>
</feature>
<feature type="region of interest" description="Disordered" evidence="1">
    <location>
        <begin position="147"/>
        <end position="169"/>
    </location>
</feature>
<accession>A0A426ZRL7</accession>
<sequence>MQLSFGEGGGNSVVRSVGNSKQRSRRRQWHREKRKGGTEMVGGSGRKGSVGVLGRLLRQGRKKGRWYLGGRGGRSRGGGCGDYNGKGSKQGVGAVEGGDWLADSSGREAREEGSTVGCGRGVRGWERWVATRMAMTYVGKMGKIAARPAVGSGGQQSPARAAVEENDRG</sequence>
<gene>
    <name evidence="2" type="ORF">B296_00025942</name>
</gene>
<feature type="compositionally biased region" description="Basic residues" evidence="1">
    <location>
        <begin position="22"/>
        <end position="34"/>
    </location>
</feature>
<name>A0A426ZRL7_ENSVE</name>
<dbReference type="AlphaFoldDB" id="A0A426ZRL7"/>
<organism evidence="2 3">
    <name type="scientific">Ensete ventricosum</name>
    <name type="common">Abyssinian banana</name>
    <name type="synonym">Musa ensete</name>
    <dbReference type="NCBI Taxonomy" id="4639"/>
    <lineage>
        <taxon>Eukaryota</taxon>
        <taxon>Viridiplantae</taxon>
        <taxon>Streptophyta</taxon>
        <taxon>Embryophyta</taxon>
        <taxon>Tracheophyta</taxon>
        <taxon>Spermatophyta</taxon>
        <taxon>Magnoliopsida</taxon>
        <taxon>Liliopsida</taxon>
        <taxon>Zingiberales</taxon>
        <taxon>Musaceae</taxon>
        <taxon>Ensete</taxon>
    </lineage>
</organism>
<comment type="caution">
    <text evidence="2">The sequence shown here is derived from an EMBL/GenBank/DDBJ whole genome shotgun (WGS) entry which is preliminary data.</text>
</comment>
<feature type="region of interest" description="Disordered" evidence="1">
    <location>
        <begin position="1"/>
        <end position="52"/>
    </location>
</feature>
<protein>
    <submittedName>
        <fullName evidence="2">Uncharacterized protein</fullName>
    </submittedName>
</protein>
<evidence type="ECO:0000313" key="3">
    <source>
        <dbReference type="Proteomes" id="UP000287651"/>
    </source>
</evidence>
<feature type="compositionally biased region" description="Gly residues" evidence="1">
    <location>
        <begin position="67"/>
        <end position="96"/>
    </location>
</feature>
<dbReference type="EMBL" id="AMZH03005341">
    <property type="protein sequence ID" value="RRT66677.1"/>
    <property type="molecule type" value="Genomic_DNA"/>
</dbReference>
<proteinExistence type="predicted"/>
<evidence type="ECO:0000256" key="1">
    <source>
        <dbReference type="SAM" id="MobiDB-lite"/>
    </source>
</evidence>
<feature type="region of interest" description="Disordered" evidence="1">
    <location>
        <begin position="64"/>
        <end position="115"/>
    </location>
</feature>
<feature type="compositionally biased region" description="Gly residues" evidence="1">
    <location>
        <begin position="1"/>
        <end position="11"/>
    </location>
</feature>
<reference evidence="2 3" key="1">
    <citation type="journal article" date="2014" name="Agronomy (Basel)">
        <title>A Draft Genome Sequence for Ensete ventricosum, the Drought-Tolerant Tree Against Hunger.</title>
        <authorList>
            <person name="Harrison J."/>
            <person name="Moore K.A."/>
            <person name="Paszkiewicz K."/>
            <person name="Jones T."/>
            <person name="Grant M."/>
            <person name="Ambacheew D."/>
            <person name="Muzemil S."/>
            <person name="Studholme D.J."/>
        </authorList>
    </citation>
    <scope>NUCLEOTIDE SEQUENCE [LARGE SCALE GENOMIC DNA]</scope>
</reference>